<dbReference type="RefSeq" id="WP_062973547.1">
    <property type="nucleotide sequence ID" value="NZ_JAAXOT010000002.1"/>
</dbReference>
<gene>
    <name evidence="5" type="ORF">HGA15_05835</name>
</gene>
<feature type="region of interest" description="Disordered" evidence="3">
    <location>
        <begin position="29"/>
        <end position="56"/>
    </location>
</feature>
<evidence type="ECO:0000256" key="4">
    <source>
        <dbReference type="SAM" id="SignalP"/>
    </source>
</evidence>
<keyword evidence="1" id="KW-1003">Cell membrane</keyword>
<feature type="chain" id="PRO_5038350809" evidence="4">
    <location>
        <begin position="26"/>
        <end position="180"/>
    </location>
</feature>
<dbReference type="PROSITE" id="PS51257">
    <property type="entry name" value="PROKAR_LIPOPROTEIN"/>
    <property type="match status" value="1"/>
</dbReference>
<dbReference type="Pfam" id="PF05481">
    <property type="entry name" value="Myco_19_kDa"/>
    <property type="match status" value="1"/>
</dbReference>
<evidence type="ECO:0000256" key="2">
    <source>
        <dbReference type="ARBA" id="ARBA00023136"/>
    </source>
</evidence>
<proteinExistence type="predicted"/>
<keyword evidence="4" id="KW-0732">Signal</keyword>
<dbReference type="InterPro" id="IPR008691">
    <property type="entry name" value="LpqH"/>
</dbReference>
<evidence type="ECO:0000313" key="5">
    <source>
        <dbReference type="EMBL" id="NKY55688.1"/>
    </source>
</evidence>
<organism evidence="5 6">
    <name type="scientific">Nocardia flavorosea</name>
    <dbReference type="NCBI Taxonomy" id="53429"/>
    <lineage>
        <taxon>Bacteria</taxon>
        <taxon>Bacillati</taxon>
        <taxon>Actinomycetota</taxon>
        <taxon>Actinomycetes</taxon>
        <taxon>Mycobacteriales</taxon>
        <taxon>Nocardiaceae</taxon>
        <taxon>Nocardia</taxon>
    </lineage>
</organism>
<keyword evidence="5" id="KW-0449">Lipoprotein</keyword>
<accession>A0A846YET5</accession>
<feature type="signal peptide" evidence="4">
    <location>
        <begin position="1"/>
        <end position="25"/>
    </location>
</feature>
<keyword evidence="2" id="KW-0472">Membrane</keyword>
<sequence>MNTTLFRIGAAVLAASTIALTSACGDDAASSTATPAAEAPATEAAAPAGEAGGDSKALVDGKELTADFDTTCAKQGNTLALALTDTANEQYGQLSVSASIVDDNTVQAVAIAGSQGGSDGMPYAVGYGNGQPGGSAQVSKDGDTYTVTGEGIGAPDMSNPMAGPATAKFDITFACSDIIG</sequence>
<dbReference type="GO" id="GO:0016020">
    <property type="term" value="C:membrane"/>
    <property type="evidence" value="ECO:0007669"/>
    <property type="project" value="InterPro"/>
</dbReference>
<dbReference type="AlphaFoldDB" id="A0A846YET5"/>
<evidence type="ECO:0000256" key="1">
    <source>
        <dbReference type="ARBA" id="ARBA00022475"/>
    </source>
</evidence>
<evidence type="ECO:0000256" key="3">
    <source>
        <dbReference type="SAM" id="MobiDB-lite"/>
    </source>
</evidence>
<dbReference type="EMBL" id="JAAXOT010000002">
    <property type="protein sequence ID" value="NKY55688.1"/>
    <property type="molecule type" value="Genomic_DNA"/>
</dbReference>
<feature type="compositionally biased region" description="Low complexity" evidence="3">
    <location>
        <begin position="29"/>
        <end position="49"/>
    </location>
</feature>
<dbReference type="Proteomes" id="UP000570678">
    <property type="component" value="Unassembled WGS sequence"/>
</dbReference>
<name>A0A846YET5_9NOCA</name>
<comment type="caution">
    <text evidence="5">The sequence shown here is derived from an EMBL/GenBank/DDBJ whole genome shotgun (WGS) entry which is preliminary data.</text>
</comment>
<evidence type="ECO:0000313" key="6">
    <source>
        <dbReference type="Proteomes" id="UP000570678"/>
    </source>
</evidence>
<reference evidence="5 6" key="1">
    <citation type="submission" date="2020-04" db="EMBL/GenBank/DDBJ databases">
        <title>MicrobeNet Type strains.</title>
        <authorList>
            <person name="Nicholson A.C."/>
        </authorList>
    </citation>
    <scope>NUCLEOTIDE SEQUENCE [LARGE SCALE GENOMIC DNA]</scope>
    <source>
        <strain evidence="5 6">JCM 3332</strain>
    </source>
</reference>
<keyword evidence="6" id="KW-1185">Reference proteome</keyword>
<protein>
    <submittedName>
        <fullName evidence="5">Lipoprotein LpqH</fullName>
    </submittedName>
</protein>